<dbReference type="InterPro" id="IPR020449">
    <property type="entry name" value="Tscrpt_reg_AraC-type_HTH"/>
</dbReference>
<dbReference type="PANTHER" id="PTHR46796">
    <property type="entry name" value="HTH-TYPE TRANSCRIPTIONAL ACTIVATOR RHAS-RELATED"/>
    <property type="match status" value="1"/>
</dbReference>
<evidence type="ECO:0000256" key="4">
    <source>
        <dbReference type="ARBA" id="ARBA00023163"/>
    </source>
</evidence>
<dbReference type="Proteomes" id="UP000237350">
    <property type="component" value="Unassembled WGS sequence"/>
</dbReference>
<dbReference type="PROSITE" id="PS00041">
    <property type="entry name" value="HTH_ARAC_FAMILY_1"/>
    <property type="match status" value="1"/>
</dbReference>
<dbReference type="InterPro" id="IPR018062">
    <property type="entry name" value="HTH_AraC-typ_CS"/>
</dbReference>
<dbReference type="InterPro" id="IPR018060">
    <property type="entry name" value="HTH_AraC"/>
</dbReference>
<dbReference type="Gene3D" id="1.10.10.60">
    <property type="entry name" value="Homeodomain-like"/>
    <property type="match status" value="2"/>
</dbReference>
<evidence type="ECO:0000313" key="7">
    <source>
        <dbReference type="Proteomes" id="UP000237350"/>
    </source>
</evidence>
<dbReference type="InterPro" id="IPR014710">
    <property type="entry name" value="RmlC-like_jellyroll"/>
</dbReference>
<dbReference type="InterPro" id="IPR050204">
    <property type="entry name" value="AraC_XylS_family_regulators"/>
</dbReference>
<protein>
    <submittedName>
        <fullName evidence="6">AraC family transcriptional regulator</fullName>
    </submittedName>
</protein>
<dbReference type="Pfam" id="PF12833">
    <property type="entry name" value="HTH_18"/>
    <property type="match status" value="1"/>
</dbReference>
<gene>
    <name evidence="6" type="ORF">AU468_09840</name>
</gene>
<keyword evidence="1" id="KW-0805">Transcription regulation</keyword>
<dbReference type="Gene3D" id="2.60.120.10">
    <property type="entry name" value="Jelly Rolls"/>
    <property type="match status" value="1"/>
</dbReference>
<dbReference type="InterPro" id="IPR037923">
    <property type="entry name" value="HTH-like"/>
</dbReference>
<dbReference type="OrthoDB" id="328780at2"/>
<comment type="caution">
    <text evidence="6">The sequence shown here is derived from an EMBL/GenBank/DDBJ whole genome shotgun (WGS) entry which is preliminary data.</text>
</comment>
<accession>A0A2S4JL09</accession>
<dbReference type="PRINTS" id="PR00032">
    <property type="entry name" value="HTHARAC"/>
</dbReference>
<dbReference type="SUPFAM" id="SSF46689">
    <property type="entry name" value="Homeodomain-like"/>
    <property type="match status" value="2"/>
</dbReference>
<dbReference type="SUPFAM" id="SSF51215">
    <property type="entry name" value="Regulatory protein AraC"/>
    <property type="match status" value="1"/>
</dbReference>
<dbReference type="GO" id="GO:0003700">
    <property type="term" value="F:DNA-binding transcription factor activity"/>
    <property type="evidence" value="ECO:0007669"/>
    <property type="project" value="InterPro"/>
</dbReference>
<dbReference type="Pfam" id="PF02311">
    <property type="entry name" value="AraC_binding"/>
    <property type="match status" value="1"/>
</dbReference>
<evidence type="ECO:0000259" key="5">
    <source>
        <dbReference type="PROSITE" id="PS01124"/>
    </source>
</evidence>
<keyword evidence="2" id="KW-0238">DNA-binding</keyword>
<name>A0A2S4JL09_9SPIO</name>
<keyword evidence="4" id="KW-0804">Transcription</keyword>
<evidence type="ECO:0000256" key="2">
    <source>
        <dbReference type="ARBA" id="ARBA00023125"/>
    </source>
</evidence>
<evidence type="ECO:0000256" key="3">
    <source>
        <dbReference type="ARBA" id="ARBA00023159"/>
    </source>
</evidence>
<sequence length="271" mass="30919">MPYMELRSITDGRAVCYAPHSHSQWSLGAITKGHSTFLCRGDQHTVTAGTLVVINPNWVHACNPIHDQPWAYLMLYIDTPWLTKLRYEAGLLTEPCWQDISTVTINDPRWYTGYRRMTECLMDAGRALLEKQSMVVEYLTALMCELADQDAEPLARAPRHFQELAAYLRDHSAEDVSLDTLCDHSGYSPGYLVRAFRLHFGLTPHAYLINCRIQRGQQELKRGRPIAEAAHSTGFSDQSHFQRTFKRLVAATPKQYRQSLLNQQIHTADGQ</sequence>
<keyword evidence="3" id="KW-0010">Activator</keyword>
<dbReference type="InterPro" id="IPR003313">
    <property type="entry name" value="AraC-bd"/>
</dbReference>
<dbReference type="EMBL" id="LPWH01000079">
    <property type="protein sequence ID" value="POR00182.1"/>
    <property type="molecule type" value="Genomic_DNA"/>
</dbReference>
<evidence type="ECO:0000256" key="1">
    <source>
        <dbReference type="ARBA" id="ARBA00023015"/>
    </source>
</evidence>
<reference evidence="7" key="1">
    <citation type="submission" date="2015-12" db="EMBL/GenBank/DDBJ databases">
        <authorList>
            <person name="Lodha T.D."/>
            <person name="Chintalapati S."/>
            <person name="Chintalapati V.R."/>
            <person name="Sravanthi T."/>
        </authorList>
    </citation>
    <scope>NUCLEOTIDE SEQUENCE [LARGE SCALE GENOMIC DNA]</scope>
    <source>
        <strain evidence="7">JC133</strain>
    </source>
</reference>
<dbReference type="PANTHER" id="PTHR46796:SF2">
    <property type="entry name" value="TRANSCRIPTIONAL REGULATORY PROTEIN"/>
    <property type="match status" value="1"/>
</dbReference>
<dbReference type="GO" id="GO:0043565">
    <property type="term" value="F:sequence-specific DNA binding"/>
    <property type="evidence" value="ECO:0007669"/>
    <property type="project" value="InterPro"/>
</dbReference>
<feature type="domain" description="HTH araC/xylS-type" evidence="5">
    <location>
        <begin position="162"/>
        <end position="259"/>
    </location>
</feature>
<organism evidence="6 7">
    <name type="scientific">Alkalispirochaeta sphaeroplastigenens</name>
    <dbReference type="NCBI Taxonomy" id="1187066"/>
    <lineage>
        <taxon>Bacteria</taxon>
        <taxon>Pseudomonadati</taxon>
        <taxon>Spirochaetota</taxon>
        <taxon>Spirochaetia</taxon>
        <taxon>Spirochaetales</taxon>
        <taxon>Spirochaetaceae</taxon>
        <taxon>Alkalispirochaeta</taxon>
    </lineage>
</organism>
<dbReference type="AlphaFoldDB" id="A0A2S4JL09"/>
<keyword evidence="7" id="KW-1185">Reference proteome</keyword>
<dbReference type="SMART" id="SM00342">
    <property type="entry name" value="HTH_ARAC"/>
    <property type="match status" value="1"/>
</dbReference>
<proteinExistence type="predicted"/>
<dbReference type="PROSITE" id="PS01124">
    <property type="entry name" value="HTH_ARAC_FAMILY_2"/>
    <property type="match status" value="1"/>
</dbReference>
<evidence type="ECO:0000313" key="6">
    <source>
        <dbReference type="EMBL" id="POR00182.1"/>
    </source>
</evidence>
<dbReference type="InterPro" id="IPR009057">
    <property type="entry name" value="Homeodomain-like_sf"/>
</dbReference>